<organism evidence="1 2">
    <name type="scientific">Volvox reticuliferus</name>
    <dbReference type="NCBI Taxonomy" id="1737510"/>
    <lineage>
        <taxon>Eukaryota</taxon>
        <taxon>Viridiplantae</taxon>
        <taxon>Chlorophyta</taxon>
        <taxon>core chlorophytes</taxon>
        <taxon>Chlorophyceae</taxon>
        <taxon>CS clade</taxon>
        <taxon>Chlamydomonadales</taxon>
        <taxon>Volvocaceae</taxon>
        <taxon>Volvox</taxon>
    </lineage>
</organism>
<sequence length="100" mass="10446">AALMSLVSVLPSAGPIGVSAIEASVARQVSPFATARTSSAVGKGCVAFSGMRTCTESRNRDLRTCTSRSRNGQETHDAYLPPASLLLKAHIRKASLTNQS</sequence>
<protein>
    <submittedName>
        <fullName evidence="1">Uncharacterized protein</fullName>
    </submittedName>
</protein>
<evidence type="ECO:0000313" key="1">
    <source>
        <dbReference type="EMBL" id="GIL95570.1"/>
    </source>
</evidence>
<comment type="caution">
    <text evidence="1">The sequence shown here is derived from an EMBL/GenBank/DDBJ whole genome shotgun (WGS) entry which is preliminary data.</text>
</comment>
<name>A0A8J4D4Q1_9CHLO</name>
<reference evidence="1" key="1">
    <citation type="journal article" date="2021" name="Proc. Natl. Acad. Sci. U.S.A.">
        <title>Three genomes in the algal genus Volvox reveal the fate of a haploid sex-determining region after a transition to homothallism.</title>
        <authorList>
            <person name="Yamamoto K."/>
            <person name="Hamaji T."/>
            <person name="Kawai-Toyooka H."/>
            <person name="Matsuzaki R."/>
            <person name="Takahashi F."/>
            <person name="Nishimura Y."/>
            <person name="Kawachi M."/>
            <person name="Noguchi H."/>
            <person name="Minakuchi Y."/>
            <person name="Umen J.G."/>
            <person name="Toyoda A."/>
            <person name="Nozaki H."/>
        </authorList>
    </citation>
    <scope>NUCLEOTIDE SEQUENCE</scope>
    <source>
        <strain evidence="1">NIES-3785</strain>
    </source>
</reference>
<dbReference type="EMBL" id="BNCQ01000002">
    <property type="protein sequence ID" value="GIL95570.1"/>
    <property type="molecule type" value="Genomic_DNA"/>
</dbReference>
<gene>
    <name evidence="1" type="ORF">Vretimale_1576</name>
</gene>
<accession>A0A8J4D4Q1</accession>
<feature type="non-terminal residue" evidence="1">
    <location>
        <position position="1"/>
    </location>
</feature>
<proteinExistence type="predicted"/>
<dbReference type="Proteomes" id="UP000722791">
    <property type="component" value="Unassembled WGS sequence"/>
</dbReference>
<dbReference type="AlphaFoldDB" id="A0A8J4D4Q1"/>
<evidence type="ECO:0000313" key="2">
    <source>
        <dbReference type="Proteomes" id="UP000722791"/>
    </source>
</evidence>